<dbReference type="Pfam" id="PF00038">
    <property type="entry name" value="Filament"/>
    <property type="match status" value="1"/>
</dbReference>
<dbReference type="AlphaFoldDB" id="L5M4I5"/>
<gene>
    <name evidence="5" type="ORF">MDA_GLEAN10018409</name>
</gene>
<dbReference type="InterPro" id="IPR039008">
    <property type="entry name" value="IF_rod_dom"/>
</dbReference>
<evidence type="ECO:0000256" key="2">
    <source>
        <dbReference type="ARBA" id="ARBA00022754"/>
    </source>
</evidence>
<organism evidence="5 6">
    <name type="scientific">Myotis davidii</name>
    <name type="common">David's myotis</name>
    <dbReference type="NCBI Taxonomy" id="225400"/>
    <lineage>
        <taxon>Eukaryota</taxon>
        <taxon>Metazoa</taxon>
        <taxon>Chordata</taxon>
        <taxon>Craniata</taxon>
        <taxon>Vertebrata</taxon>
        <taxon>Euteleostomi</taxon>
        <taxon>Mammalia</taxon>
        <taxon>Eutheria</taxon>
        <taxon>Laurasiatheria</taxon>
        <taxon>Chiroptera</taxon>
        <taxon>Yangochiroptera</taxon>
        <taxon>Vespertilionidae</taxon>
        <taxon>Myotis</taxon>
    </lineage>
</organism>
<dbReference type="PANTHER" id="PTHR45616">
    <property type="entry name" value="GATA-TYPE DOMAIN-CONTAINING PROTEIN"/>
    <property type="match status" value="1"/>
</dbReference>
<dbReference type="GO" id="GO:0030280">
    <property type="term" value="F:structural constituent of skin epidermis"/>
    <property type="evidence" value="ECO:0007669"/>
    <property type="project" value="TreeGrafter"/>
</dbReference>
<sequence length="79" mass="8850">MANSSMAEPEIWYQTKFETLQAQARTHGNDLWETRNEIVDMNGAIQRLQAKIHNKNQGAKLEAAIAEAEDRGCTCQSVS</sequence>
<evidence type="ECO:0000313" key="6">
    <source>
        <dbReference type="Proteomes" id="UP000010556"/>
    </source>
</evidence>
<evidence type="ECO:0000256" key="3">
    <source>
        <dbReference type="ARBA" id="ARBA00023054"/>
    </source>
</evidence>
<name>L5M4I5_MYODS</name>
<evidence type="ECO:0000259" key="4">
    <source>
        <dbReference type="Pfam" id="PF00038"/>
    </source>
</evidence>
<feature type="domain" description="IF rod" evidence="4">
    <location>
        <begin position="1"/>
        <end position="73"/>
    </location>
</feature>
<dbReference type="EMBL" id="KB104466">
    <property type="protein sequence ID" value="ELK33237.1"/>
    <property type="molecule type" value="Genomic_DNA"/>
</dbReference>
<dbReference type="GO" id="GO:0031424">
    <property type="term" value="P:keratinization"/>
    <property type="evidence" value="ECO:0007669"/>
    <property type="project" value="TreeGrafter"/>
</dbReference>
<dbReference type="Proteomes" id="UP000010556">
    <property type="component" value="Unassembled WGS sequence"/>
</dbReference>
<dbReference type="GO" id="GO:0045109">
    <property type="term" value="P:intermediate filament organization"/>
    <property type="evidence" value="ECO:0007669"/>
    <property type="project" value="TreeGrafter"/>
</dbReference>
<dbReference type="GO" id="GO:0045095">
    <property type="term" value="C:keratin filament"/>
    <property type="evidence" value="ECO:0007669"/>
    <property type="project" value="TreeGrafter"/>
</dbReference>
<protein>
    <submittedName>
        <fullName evidence="5">Keratin, type II cytoskeletal 7</fullName>
    </submittedName>
</protein>
<keyword evidence="1" id="KW-0416">Keratin</keyword>
<reference evidence="6" key="1">
    <citation type="journal article" date="2013" name="Science">
        <title>Comparative analysis of bat genomes provides insight into the evolution of flight and immunity.</title>
        <authorList>
            <person name="Zhang G."/>
            <person name="Cowled C."/>
            <person name="Shi Z."/>
            <person name="Huang Z."/>
            <person name="Bishop-Lilly K.A."/>
            <person name="Fang X."/>
            <person name="Wynne J.W."/>
            <person name="Xiong Z."/>
            <person name="Baker M.L."/>
            <person name="Zhao W."/>
            <person name="Tachedjian M."/>
            <person name="Zhu Y."/>
            <person name="Zhou P."/>
            <person name="Jiang X."/>
            <person name="Ng J."/>
            <person name="Yang L."/>
            <person name="Wu L."/>
            <person name="Xiao J."/>
            <person name="Feng Y."/>
            <person name="Chen Y."/>
            <person name="Sun X."/>
            <person name="Zhang Y."/>
            <person name="Marsh G.A."/>
            <person name="Crameri G."/>
            <person name="Broder C.C."/>
            <person name="Frey K.G."/>
            <person name="Wang L.F."/>
            <person name="Wang J."/>
        </authorList>
    </citation>
    <scope>NUCLEOTIDE SEQUENCE [LARGE SCALE GENOMIC DNA]</scope>
</reference>
<evidence type="ECO:0000313" key="5">
    <source>
        <dbReference type="EMBL" id="ELK33237.1"/>
    </source>
</evidence>
<dbReference type="GO" id="GO:0005615">
    <property type="term" value="C:extracellular space"/>
    <property type="evidence" value="ECO:0007669"/>
    <property type="project" value="TreeGrafter"/>
</dbReference>
<dbReference type="Gene3D" id="1.20.5.500">
    <property type="entry name" value="Single helix bin"/>
    <property type="match status" value="1"/>
</dbReference>
<dbReference type="PANTHER" id="PTHR45616:SF21">
    <property type="entry name" value="KERATIN, TYPE II CYTOSKELETAL 7"/>
    <property type="match status" value="1"/>
</dbReference>
<evidence type="ECO:0000256" key="1">
    <source>
        <dbReference type="ARBA" id="ARBA00022744"/>
    </source>
</evidence>
<keyword evidence="3" id="KW-0175">Coiled coil</keyword>
<accession>L5M4I5</accession>
<keyword evidence="6" id="KW-1185">Reference proteome</keyword>
<keyword evidence="2" id="KW-0403">Intermediate filament</keyword>
<proteinExistence type="predicted"/>